<dbReference type="AlphaFoldDB" id="A0A9D3MW63"/>
<dbReference type="SUPFAM" id="SSF47986">
    <property type="entry name" value="DEATH domain"/>
    <property type="match status" value="1"/>
</dbReference>
<reference evidence="5" key="1">
    <citation type="submission" date="2021-01" db="EMBL/GenBank/DDBJ databases">
        <title>A chromosome-scale assembly of European eel, Anguilla anguilla.</title>
        <authorList>
            <person name="Henkel C."/>
            <person name="Jong-Raadsen S.A."/>
            <person name="Dufour S."/>
            <person name="Weltzien F.-A."/>
            <person name="Palstra A.P."/>
            <person name="Pelster B."/>
            <person name="Spaink H.P."/>
            <person name="Van Den Thillart G.E."/>
            <person name="Jansen H."/>
            <person name="Zahm M."/>
            <person name="Klopp C."/>
            <person name="Cedric C."/>
            <person name="Louis A."/>
            <person name="Berthelot C."/>
            <person name="Parey E."/>
            <person name="Roest Crollius H."/>
            <person name="Montfort J."/>
            <person name="Robinson-Rechavi M."/>
            <person name="Bucao C."/>
            <person name="Bouchez O."/>
            <person name="Gislard M."/>
            <person name="Lluch J."/>
            <person name="Milhes M."/>
            <person name="Lampietro C."/>
            <person name="Lopez Roques C."/>
            <person name="Donnadieu C."/>
            <person name="Braasch I."/>
            <person name="Desvignes T."/>
            <person name="Postlethwait J."/>
            <person name="Bobe J."/>
            <person name="Guiguen Y."/>
            <person name="Dirks R."/>
        </authorList>
    </citation>
    <scope>NUCLEOTIDE SEQUENCE</scope>
    <source>
        <strain evidence="5">Tag_6206</strain>
        <tissue evidence="5">Liver</tissue>
    </source>
</reference>
<gene>
    <name evidence="5" type="ORF">ANANG_G00000610</name>
</gene>
<comment type="caution">
    <text evidence="1">Lacks conserved residue(s) required for the propagation of feature annotation.</text>
</comment>
<evidence type="ECO:0000313" key="6">
    <source>
        <dbReference type="Proteomes" id="UP001044222"/>
    </source>
</evidence>
<evidence type="ECO:0000256" key="3">
    <source>
        <dbReference type="SAM" id="SignalP"/>
    </source>
</evidence>
<feature type="chain" id="PRO_5038844248" description="TNFR-Cys domain-containing protein" evidence="3">
    <location>
        <begin position="17"/>
        <end position="341"/>
    </location>
</feature>
<dbReference type="PROSITE" id="PS50050">
    <property type="entry name" value="TNFR_NGFR_2"/>
    <property type="match status" value="1"/>
</dbReference>
<feature type="domain" description="TNFR-Cys" evidence="4">
    <location>
        <begin position="72"/>
        <end position="110"/>
    </location>
</feature>
<dbReference type="SMART" id="SM00208">
    <property type="entry name" value="TNFR"/>
    <property type="match status" value="1"/>
</dbReference>
<keyword evidence="2" id="KW-0812">Transmembrane</keyword>
<feature type="repeat" description="TNFR-Cys" evidence="1">
    <location>
        <begin position="72"/>
        <end position="110"/>
    </location>
</feature>
<dbReference type="EMBL" id="JAFIRN010000001">
    <property type="protein sequence ID" value="KAG5855815.1"/>
    <property type="molecule type" value="Genomic_DNA"/>
</dbReference>
<dbReference type="PROSITE" id="PS00652">
    <property type="entry name" value="TNFR_NGFR_1"/>
    <property type="match status" value="1"/>
</dbReference>
<dbReference type="Pfam" id="PF00020">
    <property type="entry name" value="TNFR_c6"/>
    <property type="match status" value="1"/>
</dbReference>
<feature type="disulfide bond" evidence="1">
    <location>
        <begin position="89"/>
        <end position="102"/>
    </location>
</feature>
<feature type="transmembrane region" description="Helical" evidence="2">
    <location>
        <begin position="166"/>
        <end position="186"/>
    </location>
</feature>
<dbReference type="InterPro" id="IPR001368">
    <property type="entry name" value="TNFR/NGFR_Cys_rich_reg"/>
</dbReference>
<keyword evidence="2" id="KW-1133">Transmembrane helix</keyword>
<dbReference type="InterPro" id="IPR011029">
    <property type="entry name" value="DEATH-like_dom_sf"/>
</dbReference>
<evidence type="ECO:0000259" key="4">
    <source>
        <dbReference type="PROSITE" id="PS50050"/>
    </source>
</evidence>
<feature type="disulfide bond" evidence="1">
    <location>
        <begin position="92"/>
        <end position="110"/>
    </location>
</feature>
<keyword evidence="2" id="KW-0472">Membrane</keyword>
<dbReference type="Gene3D" id="2.10.50.10">
    <property type="entry name" value="Tumor Necrosis Factor Receptor, subunit A, domain 2"/>
    <property type="match status" value="1"/>
</dbReference>
<evidence type="ECO:0000256" key="1">
    <source>
        <dbReference type="PROSITE-ProRule" id="PRU00206"/>
    </source>
</evidence>
<evidence type="ECO:0000313" key="5">
    <source>
        <dbReference type="EMBL" id="KAG5855815.1"/>
    </source>
</evidence>
<accession>A0A9D3MW63</accession>
<keyword evidence="6" id="KW-1185">Reference proteome</keyword>
<feature type="signal peptide" evidence="3">
    <location>
        <begin position="1"/>
        <end position="16"/>
    </location>
</feature>
<dbReference type="InterPro" id="IPR042355">
    <property type="entry name" value="IGFLR1"/>
</dbReference>
<dbReference type="Proteomes" id="UP001044222">
    <property type="component" value="Unassembled WGS sequence"/>
</dbReference>
<organism evidence="5 6">
    <name type="scientific">Anguilla anguilla</name>
    <name type="common">European freshwater eel</name>
    <name type="synonym">Muraena anguilla</name>
    <dbReference type="NCBI Taxonomy" id="7936"/>
    <lineage>
        <taxon>Eukaryota</taxon>
        <taxon>Metazoa</taxon>
        <taxon>Chordata</taxon>
        <taxon>Craniata</taxon>
        <taxon>Vertebrata</taxon>
        <taxon>Euteleostomi</taxon>
        <taxon>Actinopterygii</taxon>
        <taxon>Neopterygii</taxon>
        <taxon>Teleostei</taxon>
        <taxon>Anguilliformes</taxon>
        <taxon>Anguillidae</taxon>
        <taxon>Anguilla</taxon>
    </lineage>
</organism>
<proteinExistence type="predicted"/>
<protein>
    <recommendedName>
        <fullName evidence="4">TNFR-Cys domain-containing protein</fullName>
    </recommendedName>
</protein>
<keyword evidence="1" id="KW-1015">Disulfide bond</keyword>
<dbReference type="PANTHER" id="PTHR14657:SF2">
    <property type="entry name" value="IGF-LIKE FAMILY RECEPTOR 1"/>
    <property type="match status" value="1"/>
</dbReference>
<dbReference type="PANTHER" id="PTHR14657">
    <property type="entry name" value="IGF-LIKE FAMILY RECEPTOR 1"/>
    <property type="match status" value="1"/>
</dbReference>
<dbReference type="GO" id="GO:0005886">
    <property type="term" value="C:plasma membrane"/>
    <property type="evidence" value="ECO:0007669"/>
    <property type="project" value="TreeGrafter"/>
</dbReference>
<comment type="caution">
    <text evidence="5">The sequence shown here is derived from an EMBL/GenBank/DDBJ whole genome shotgun (WGS) entry which is preliminary data.</text>
</comment>
<evidence type="ECO:0000256" key="2">
    <source>
        <dbReference type="SAM" id="Phobius"/>
    </source>
</evidence>
<dbReference type="Gene3D" id="1.10.533.10">
    <property type="entry name" value="Death Domain, Fas"/>
    <property type="match status" value="1"/>
</dbReference>
<keyword evidence="3" id="KW-0732">Signal</keyword>
<sequence length="341" mass="38165">MICFLLPLFGGLGMEATTMRYSKICRTDSYWNQQWMRCVRCEISFQKRAGYQFVPNCGRQDDGGQPAPMHEPCEEGTFNDGSFLTCRKCTLCPPGQPTLASCSTTMDTRCCEKGVIIHKECQRPETKTLTPTVVIPTEFYLESTSSTSSPSSTWSTSSLSSASFTYGWIAVVLLFPVLLLLLVLILKKAKCRRGGDPTEVKKNVSFLPPYKDKNVDELLAVRIQEAPLQSVLDNLDVLEELVMLLDPDSSVAKTTRHVATHCSFSATWINYAYSMRDTKSPLKAVLEAVTTKFPDWTVGHLARVFNDIGRNDAVVVLAKLPLLGYKHCHNSHNFNSRMSFF</sequence>
<name>A0A9D3MW63_ANGAN</name>